<dbReference type="SMART" id="SM00531">
    <property type="entry name" value="TFIIE"/>
    <property type="match status" value="1"/>
</dbReference>
<dbReference type="InterPro" id="IPR039997">
    <property type="entry name" value="TFE"/>
</dbReference>
<dbReference type="Gene3D" id="3.30.40.10">
    <property type="entry name" value="Zinc/RING finger domain, C3HC4 (zinc finger)"/>
    <property type="match status" value="1"/>
</dbReference>
<dbReference type="InterPro" id="IPR013083">
    <property type="entry name" value="Znf_RING/FYVE/PHD"/>
</dbReference>
<comment type="caution">
    <text evidence="2">The sequence shown here is derived from an EMBL/GenBank/DDBJ whole genome shotgun (WGS) entry which is preliminary data.</text>
</comment>
<dbReference type="EMBL" id="JARBJD010000017">
    <property type="protein sequence ID" value="KAK2961347.1"/>
    <property type="molecule type" value="Genomic_DNA"/>
</dbReference>
<reference evidence="2 3" key="1">
    <citation type="journal article" date="2022" name="bioRxiv">
        <title>Genomics of Preaxostyla Flagellates Illuminates Evolutionary Transitions and the Path Towards Mitochondrial Loss.</title>
        <authorList>
            <person name="Novak L.V.F."/>
            <person name="Treitli S.C."/>
            <person name="Pyrih J."/>
            <person name="Halakuc P."/>
            <person name="Pipaliya S.V."/>
            <person name="Vacek V."/>
            <person name="Brzon O."/>
            <person name="Soukal P."/>
            <person name="Eme L."/>
            <person name="Dacks J.B."/>
            <person name="Karnkowska A."/>
            <person name="Elias M."/>
            <person name="Hampl V."/>
        </authorList>
    </citation>
    <scope>NUCLEOTIDE SEQUENCE [LARGE SCALE GENOMIC DNA]</scope>
    <source>
        <strain evidence="2">NAU3</strain>
        <tissue evidence="2">Gut</tissue>
    </source>
</reference>
<evidence type="ECO:0000313" key="2">
    <source>
        <dbReference type="EMBL" id="KAK2961347.1"/>
    </source>
</evidence>
<name>A0ABQ9YC57_9EUKA</name>
<dbReference type="Proteomes" id="UP001281761">
    <property type="component" value="Unassembled WGS sequence"/>
</dbReference>
<dbReference type="PANTHER" id="PTHR13097:SF7">
    <property type="entry name" value="GENERAL TRANSCRIPTION FACTOR IIE SUBUNIT 1"/>
    <property type="match status" value="1"/>
</dbReference>
<evidence type="ECO:0000259" key="1">
    <source>
        <dbReference type="SMART" id="SM00531"/>
    </source>
</evidence>
<organism evidence="2 3">
    <name type="scientific">Blattamonas nauphoetae</name>
    <dbReference type="NCBI Taxonomy" id="2049346"/>
    <lineage>
        <taxon>Eukaryota</taxon>
        <taxon>Metamonada</taxon>
        <taxon>Preaxostyla</taxon>
        <taxon>Oxymonadida</taxon>
        <taxon>Blattamonas</taxon>
    </lineage>
</organism>
<gene>
    <name evidence="2" type="ORF">BLNAU_3793</name>
</gene>
<dbReference type="Pfam" id="PF02002">
    <property type="entry name" value="TFIIE_alpha"/>
    <property type="match status" value="1"/>
</dbReference>
<dbReference type="InterPro" id="IPR002853">
    <property type="entry name" value="TFIIE_asu"/>
</dbReference>
<accession>A0ABQ9YC57</accession>
<dbReference type="SUPFAM" id="SSF57783">
    <property type="entry name" value="Zinc beta-ribbon"/>
    <property type="match status" value="1"/>
</dbReference>
<evidence type="ECO:0000313" key="3">
    <source>
        <dbReference type="Proteomes" id="UP001281761"/>
    </source>
</evidence>
<protein>
    <submittedName>
        <fullName evidence="2">Transcription initiation factor TFIIE subunit alpha</fullName>
    </submittedName>
</protein>
<dbReference type="PANTHER" id="PTHR13097">
    <property type="entry name" value="TRANSCRIPTION INITIATION FACTOR IIE, ALPHA SUBUNIT"/>
    <property type="match status" value="1"/>
</dbReference>
<dbReference type="InterPro" id="IPR024550">
    <property type="entry name" value="TFIIEa/SarR/Rpc3_HTH_dom"/>
</dbReference>
<keyword evidence="3" id="KW-1185">Reference proteome</keyword>
<proteinExistence type="predicted"/>
<feature type="domain" description="Transcription initiation factor IIE subunit alpha N-terminal" evidence="1">
    <location>
        <begin position="20"/>
        <end position="170"/>
    </location>
</feature>
<sequence length="204" mass="23629">MPHRKVKDLARLIVALFFDDTCMIIMDVFLNEKNNFIIRADVLADELHLSSKQVNKALNKLQKDMILDSYESAAKRGENLGKGVTYWFNHRLFIDAVKYKLQKMQDLLNSNVGEDSFDGTLYVCPKCQRTSNALDAQKHIDMETFEFICPRCQIPLQEPAPTEKEEDQSLEFQEKQRDFHALIDPISQMLQDIDELGRAVDEDQ</sequence>